<sequence>MKVESKALRRINSPPLTDCLQSLSHRRNVTSLSIFLRYFQANCSIDLANCIPPLFLRPRCTKLSSSFHPYSAQPSNTRVNQYSQSFIPFPDKLWISLPASVFPSSYDLTSFKREVSGHLSQAFD</sequence>
<reference evidence="1 2" key="1">
    <citation type="submission" date="2019-05" db="EMBL/GenBank/DDBJ databases">
        <title>Another draft genome of Portunus trituberculatus and its Hox gene families provides insights of decapod evolution.</title>
        <authorList>
            <person name="Jeong J.-H."/>
            <person name="Song I."/>
            <person name="Kim S."/>
            <person name="Choi T."/>
            <person name="Kim D."/>
            <person name="Ryu S."/>
            <person name="Kim W."/>
        </authorList>
    </citation>
    <scope>NUCLEOTIDE SEQUENCE [LARGE SCALE GENOMIC DNA]</scope>
    <source>
        <tissue evidence="1">Muscle</tissue>
    </source>
</reference>
<comment type="caution">
    <text evidence="1">The sequence shown here is derived from an EMBL/GenBank/DDBJ whole genome shotgun (WGS) entry which is preliminary data.</text>
</comment>
<evidence type="ECO:0000313" key="2">
    <source>
        <dbReference type="Proteomes" id="UP000324222"/>
    </source>
</evidence>
<name>A0A5B7E7U2_PORTR</name>
<evidence type="ECO:0000313" key="1">
    <source>
        <dbReference type="EMBL" id="MPC29407.1"/>
    </source>
</evidence>
<organism evidence="1 2">
    <name type="scientific">Portunus trituberculatus</name>
    <name type="common">Swimming crab</name>
    <name type="synonym">Neptunus trituberculatus</name>
    <dbReference type="NCBI Taxonomy" id="210409"/>
    <lineage>
        <taxon>Eukaryota</taxon>
        <taxon>Metazoa</taxon>
        <taxon>Ecdysozoa</taxon>
        <taxon>Arthropoda</taxon>
        <taxon>Crustacea</taxon>
        <taxon>Multicrustacea</taxon>
        <taxon>Malacostraca</taxon>
        <taxon>Eumalacostraca</taxon>
        <taxon>Eucarida</taxon>
        <taxon>Decapoda</taxon>
        <taxon>Pleocyemata</taxon>
        <taxon>Brachyura</taxon>
        <taxon>Eubrachyura</taxon>
        <taxon>Portunoidea</taxon>
        <taxon>Portunidae</taxon>
        <taxon>Portuninae</taxon>
        <taxon>Portunus</taxon>
    </lineage>
</organism>
<dbReference type="Proteomes" id="UP000324222">
    <property type="component" value="Unassembled WGS sequence"/>
</dbReference>
<keyword evidence="2" id="KW-1185">Reference proteome</keyword>
<dbReference type="EMBL" id="VSRR010002066">
    <property type="protein sequence ID" value="MPC29407.1"/>
    <property type="molecule type" value="Genomic_DNA"/>
</dbReference>
<gene>
    <name evidence="1" type="ORF">E2C01_022637</name>
</gene>
<proteinExistence type="predicted"/>
<protein>
    <submittedName>
        <fullName evidence="1">Uncharacterized protein</fullName>
    </submittedName>
</protein>
<dbReference type="AlphaFoldDB" id="A0A5B7E7U2"/>
<accession>A0A5B7E7U2</accession>